<reference evidence="1" key="1">
    <citation type="journal article" date="2014" name="Genome Announc.">
        <title>Genome sequence of the yeast Cyberlindnera fabianii (Hansenula fabianii).</title>
        <authorList>
            <person name="Freel K.C."/>
            <person name="Sarilar V."/>
            <person name="Neuveglise C."/>
            <person name="Devillers H."/>
            <person name="Friedrich A."/>
            <person name="Schacherer J."/>
        </authorList>
    </citation>
    <scope>NUCLEOTIDE SEQUENCE</scope>
    <source>
        <strain evidence="1">YJS4271</strain>
    </source>
</reference>
<proteinExistence type="predicted"/>
<sequence length="360" mass="41966">MSLPSIPYNSDLRFYLQPHGAPVVPTKFSTRQQCRTYYHRVKVHVQLSHDGTWQGCQSLLQGFIYHSHQNYFNDVIHHYAHPHKQKYCHGCFYCSPDEFWTSYEDASRRASNRYMSLEQDLSPEKMLEKHLKRLRDLERSQDTPKLFEDLLTRVQTTLRQWPSRNTLTRVLRTLSRELPGVQRMLVIQLGSKRVRTGKDGELYVPYGACVPDVIRHVMEVMVDNAEKIREVKMYQIYGMVDQFKLQCKDIRNDSLDTLVDEDEDDNYMDVITSTVLTKTADLTLSEIQEEQHNTVICLFCGSCNGHNHEDCPLLESLAESHILRLGFDGLITDYNGKRLNFDSVPWCSSQVMFTCLSNRP</sequence>
<dbReference type="EMBL" id="LK052907">
    <property type="protein sequence ID" value="CDR46219.1"/>
    <property type="molecule type" value="Genomic_DNA"/>
</dbReference>
<gene>
    <name evidence="1" type="ORF">CYFA0S_22e01387g</name>
</gene>
<protein>
    <submittedName>
        <fullName evidence="1">CYFA0S22e01387g1_1</fullName>
    </submittedName>
</protein>
<evidence type="ECO:0000313" key="1">
    <source>
        <dbReference type="EMBL" id="CDR46219.1"/>
    </source>
</evidence>
<dbReference type="AlphaFoldDB" id="A0A061B8H4"/>
<organism evidence="1">
    <name type="scientific">Cyberlindnera fabianii</name>
    <name type="common">Yeast</name>
    <name type="synonym">Hansenula fabianii</name>
    <dbReference type="NCBI Taxonomy" id="36022"/>
    <lineage>
        <taxon>Eukaryota</taxon>
        <taxon>Fungi</taxon>
        <taxon>Dikarya</taxon>
        <taxon>Ascomycota</taxon>
        <taxon>Saccharomycotina</taxon>
        <taxon>Saccharomycetes</taxon>
        <taxon>Phaffomycetales</taxon>
        <taxon>Phaffomycetaceae</taxon>
        <taxon>Cyberlindnera</taxon>
    </lineage>
</organism>
<name>A0A061B8H4_CYBFA</name>
<dbReference type="VEuPathDB" id="FungiDB:BON22_1975"/>
<accession>A0A061B8H4</accession>